<accession>A0A3N0I0F0</accession>
<evidence type="ECO:0000313" key="2">
    <source>
        <dbReference type="EMBL" id="RNM30509.1"/>
    </source>
</evidence>
<evidence type="ECO:0000256" key="1">
    <source>
        <dbReference type="SAM" id="Phobius"/>
    </source>
</evidence>
<feature type="transmembrane region" description="Helical" evidence="1">
    <location>
        <begin position="6"/>
        <end position="27"/>
    </location>
</feature>
<keyword evidence="1" id="KW-1133">Transmembrane helix</keyword>
<dbReference type="InterPro" id="IPR009526">
    <property type="entry name" value="DUF1146"/>
</dbReference>
<dbReference type="AlphaFoldDB" id="A0A3N0I0F0"/>
<comment type="caution">
    <text evidence="2">The sequence shown here is derived from an EMBL/GenBank/DDBJ whole genome shotgun (WGS) entry which is preliminary data.</text>
</comment>
<dbReference type="EMBL" id="RJQC01000002">
    <property type="protein sequence ID" value="RNM30509.1"/>
    <property type="molecule type" value="Genomic_DNA"/>
</dbReference>
<keyword evidence="3" id="KW-1185">Reference proteome</keyword>
<dbReference type="Proteomes" id="UP000276568">
    <property type="component" value="Unassembled WGS sequence"/>
</dbReference>
<sequence length="69" mass="7808">MTYAFLRYFVFILCFGLSFYALSGVKFDKFCSVKEPRKAVVLLFLLSFVLAYLASEAVLQLTIYNGFGG</sequence>
<reference evidence="2 3" key="1">
    <citation type="submission" date="2018-11" db="EMBL/GenBank/DDBJ databases">
        <title>Clostridium sp. nov., a member of the family Erysipelotrichaceae isolated from pig faeces.</title>
        <authorList>
            <person name="Chang Y.-H."/>
        </authorList>
    </citation>
    <scope>NUCLEOTIDE SEQUENCE [LARGE SCALE GENOMIC DNA]</scope>
    <source>
        <strain evidence="2 3">YH-panp20</strain>
    </source>
</reference>
<evidence type="ECO:0000313" key="3">
    <source>
        <dbReference type="Proteomes" id="UP000276568"/>
    </source>
</evidence>
<feature type="transmembrane region" description="Helical" evidence="1">
    <location>
        <begin position="39"/>
        <end position="63"/>
    </location>
</feature>
<dbReference type="RefSeq" id="WP_128520420.1">
    <property type="nucleotide sequence ID" value="NZ_CAUWBR010000003.1"/>
</dbReference>
<gene>
    <name evidence="2" type="ORF">EDX97_06925</name>
</gene>
<dbReference type="OrthoDB" id="1769204at2"/>
<protein>
    <submittedName>
        <fullName evidence="2">DUF1146 domain-containing protein</fullName>
    </submittedName>
</protein>
<organism evidence="2 3">
    <name type="scientific">Absicoccus porci</name>
    <dbReference type="NCBI Taxonomy" id="2486576"/>
    <lineage>
        <taxon>Bacteria</taxon>
        <taxon>Bacillati</taxon>
        <taxon>Bacillota</taxon>
        <taxon>Erysipelotrichia</taxon>
        <taxon>Erysipelotrichales</taxon>
        <taxon>Erysipelotrichaceae</taxon>
        <taxon>Absicoccus</taxon>
    </lineage>
</organism>
<proteinExistence type="predicted"/>
<dbReference type="Pfam" id="PF06612">
    <property type="entry name" value="DUF1146"/>
    <property type="match status" value="1"/>
</dbReference>
<keyword evidence="1" id="KW-0812">Transmembrane</keyword>
<name>A0A3N0I0F0_9FIRM</name>
<keyword evidence="1" id="KW-0472">Membrane</keyword>